<dbReference type="InterPro" id="IPR000792">
    <property type="entry name" value="Tscrpt_reg_LuxR_C"/>
</dbReference>
<dbReference type="Pfam" id="PF00196">
    <property type="entry name" value="GerE"/>
    <property type="match status" value="1"/>
</dbReference>
<evidence type="ECO:0000313" key="5">
    <source>
        <dbReference type="EMBL" id="HAE1792322.1"/>
    </source>
</evidence>
<evidence type="ECO:0000256" key="3">
    <source>
        <dbReference type="ARBA" id="ARBA00023163"/>
    </source>
</evidence>
<dbReference type="SUPFAM" id="SSF46894">
    <property type="entry name" value="C-terminal effector domain of the bipartite response regulators"/>
    <property type="match status" value="1"/>
</dbReference>
<dbReference type="GO" id="GO:0006355">
    <property type="term" value="P:regulation of DNA-templated transcription"/>
    <property type="evidence" value="ECO:0007669"/>
    <property type="project" value="InterPro"/>
</dbReference>
<proteinExistence type="predicted"/>
<accession>A0A5I2XAZ0</accession>
<dbReference type="InterPro" id="IPR036388">
    <property type="entry name" value="WH-like_DNA-bd_sf"/>
</dbReference>
<evidence type="ECO:0000256" key="2">
    <source>
        <dbReference type="ARBA" id="ARBA00023125"/>
    </source>
</evidence>
<reference evidence="5" key="1">
    <citation type="journal article" date="2018" name="Genome Biol.">
        <title>SKESA: strategic k-mer extension for scrupulous assemblies.</title>
        <authorList>
            <person name="Souvorov A."/>
            <person name="Agarwala R."/>
            <person name="Lipman D.J."/>
        </authorList>
    </citation>
    <scope>NUCLEOTIDE SEQUENCE</scope>
    <source>
        <strain evidence="5">BCW_2640</strain>
    </source>
</reference>
<dbReference type="PRINTS" id="PR00038">
    <property type="entry name" value="HTHLUXR"/>
</dbReference>
<dbReference type="PANTHER" id="PTHR44688">
    <property type="entry name" value="DNA-BINDING TRANSCRIPTIONAL ACTIVATOR DEVR_DOSR"/>
    <property type="match status" value="1"/>
</dbReference>
<dbReference type="PROSITE" id="PS00622">
    <property type="entry name" value="HTH_LUXR_1"/>
    <property type="match status" value="1"/>
</dbReference>
<comment type="caution">
    <text evidence="5">The sequence shown here is derived from an EMBL/GenBank/DDBJ whole genome shotgun (WGS) entry which is preliminary data.</text>
</comment>
<organism evidence="5">
    <name type="scientific">Salmonella enterica subsp. enterica serovar Ank</name>
    <dbReference type="NCBI Taxonomy" id="1173578"/>
    <lineage>
        <taxon>Bacteria</taxon>
        <taxon>Pseudomonadati</taxon>
        <taxon>Pseudomonadota</taxon>
        <taxon>Gammaproteobacteria</taxon>
        <taxon>Enterobacterales</taxon>
        <taxon>Enterobacteriaceae</taxon>
        <taxon>Salmonella</taxon>
    </lineage>
</organism>
<reference evidence="5" key="2">
    <citation type="submission" date="2018-07" db="EMBL/GenBank/DDBJ databases">
        <authorList>
            <consortium name="NCBI Pathogen Detection Project"/>
        </authorList>
    </citation>
    <scope>NUCLEOTIDE SEQUENCE</scope>
    <source>
        <strain evidence="5">BCW_2640</strain>
    </source>
</reference>
<dbReference type="CDD" id="cd06170">
    <property type="entry name" value="LuxR_C_like"/>
    <property type="match status" value="1"/>
</dbReference>
<dbReference type="Gene3D" id="1.10.10.10">
    <property type="entry name" value="Winged helix-like DNA-binding domain superfamily/Winged helix DNA-binding domain"/>
    <property type="match status" value="1"/>
</dbReference>
<gene>
    <name evidence="5" type="ORF">G3V02_000985</name>
</gene>
<dbReference type="SMART" id="SM00421">
    <property type="entry name" value="HTH_LUXR"/>
    <property type="match status" value="1"/>
</dbReference>
<dbReference type="GO" id="GO:0003677">
    <property type="term" value="F:DNA binding"/>
    <property type="evidence" value="ECO:0007669"/>
    <property type="project" value="UniProtKB-KW"/>
</dbReference>
<dbReference type="InterPro" id="IPR016032">
    <property type="entry name" value="Sig_transdc_resp-reg_C-effctor"/>
</dbReference>
<dbReference type="AlphaFoldDB" id="A0A5I2XAZ0"/>
<dbReference type="EMBL" id="DAARBX010000003">
    <property type="protein sequence ID" value="HAE1792322.1"/>
    <property type="molecule type" value="Genomic_DNA"/>
</dbReference>
<feature type="domain" description="HTH luxR-type" evidence="4">
    <location>
        <begin position="91"/>
        <end position="156"/>
    </location>
</feature>
<dbReference type="InterPro" id="IPR028082">
    <property type="entry name" value="Peripla_BP_I"/>
</dbReference>
<dbReference type="SUPFAM" id="SSF53822">
    <property type="entry name" value="Periplasmic binding protein-like I"/>
    <property type="match status" value="1"/>
</dbReference>
<dbReference type="Gene3D" id="3.40.50.2300">
    <property type="match status" value="2"/>
</dbReference>
<keyword evidence="2" id="KW-0238">DNA-binding</keyword>
<protein>
    <submittedName>
        <fullName evidence="5">ABC transporter substrate-binding protein</fullName>
    </submittedName>
</protein>
<keyword evidence="1" id="KW-0805">Transcription regulation</keyword>
<keyword evidence="3" id="KW-0804">Transcription</keyword>
<name>A0A5I2XAZ0_SALET</name>
<sequence>MSEKNPAEYKLNQWACLVSEGGQTAVLENRVGVVFISQFPDIILYAKALMLSTLPGLVFHIPGPSARWYRVVLRQEKETFAGRFAAVEMALVTPPFALTLRELDILTLIAVGFSNEIIASRLCISFRTVAKHIERLLQKTGFRSRAGLAGYAVDQGYIRLPTPGGINDSPLSTAVIERIAQGGPVDEIVQKARAGVPLRPLTVGIPIIEQGRGEADTRELLQGAELALAEINRQGGIRGRKLRLLTTSYRVGDEKEKIAAYTNMLNNEVDAIISGYACYSPVIHDMVGDSGVPCLHVATLNHAVERVRYVYSNLFQSCATDIHYAVGLQRFIRHIAQEFAWLLASRTLVIVKPTWAELDIGIDYLRDKLHPEGWNIRSVAVLADTQASWNDMLSELHKIQPAVIVLSSFFVEDSICFQEIFHKNPLPCVIYNIYSSSVPLYLQQLEERCNGVVWATTSGTGLDFFGKRFRHHYRNYFNQRPGYSQAGLAYDRVNILAASWSRCVYPRIFPNVVSDLRYSVSRGVNGSYFFGHGQQCLACPDDTSDLSISQAHLICQIQNGKNIVIAPDFCADGEFCLPSWCKNSA</sequence>
<evidence type="ECO:0000259" key="4">
    <source>
        <dbReference type="PROSITE" id="PS50043"/>
    </source>
</evidence>
<dbReference type="PANTHER" id="PTHR44688:SF16">
    <property type="entry name" value="DNA-BINDING TRANSCRIPTIONAL ACTIVATOR DEVR_DOSR"/>
    <property type="match status" value="1"/>
</dbReference>
<dbReference type="PROSITE" id="PS50043">
    <property type="entry name" value="HTH_LUXR_2"/>
    <property type="match status" value="1"/>
</dbReference>
<evidence type="ECO:0000256" key="1">
    <source>
        <dbReference type="ARBA" id="ARBA00023015"/>
    </source>
</evidence>